<evidence type="ECO:0000256" key="8">
    <source>
        <dbReference type="SAM" id="Phobius"/>
    </source>
</evidence>
<feature type="transmembrane region" description="Helical" evidence="8">
    <location>
        <begin position="504"/>
        <end position="524"/>
    </location>
</feature>
<feature type="transmembrane region" description="Helical" evidence="8">
    <location>
        <begin position="415"/>
        <end position="439"/>
    </location>
</feature>
<dbReference type="GO" id="GO:0009272">
    <property type="term" value="P:fungal-type cell wall biogenesis"/>
    <property type="evidence" value="ECO:0007669"/>
    <property type="project" value="TreeGrafter"/>
</dbReference>
<feature type="compositionally biased region" description="Polar residues" evidence="7">
    <location>
        <begin position="649"/>
        <end position="659"/>
    </location>
</feature>
<keyword evidence="5 8" id="KW-1133">Transmembrane helix</keyword>
<protein>
    <recommendedName>
        <fullName evidence="10">ML-like domain-containing protein</fullName>
    </recommendedName>
</protein>
<comment type="subcellular location">
    <subcellularLocation>
        <location evidence="1">Membrane</location>
        <topology evidence="1">Multi-pass membrane protein</topology>
    </subcellularLocation>
</comment>
<keyword evidence="6 8" id="KW-0472">Membrane</keyword>
<dbReference type="AlphaFoldDB" id="A0A409XSU2"/>
<evidence type="ECO:0000256" key="7">
    <source>
        <dbReference type="SAM" id="MobiDB-lite"/>
    </source>
</evidence>
<evidence type="ECO:0000256" key="4">
    <source>
        <dbReference type="ARBA" id="ARBA00022729"/>
    </source>
</evidence>
<comment type="caution">
    <text evidence="11">The sequence shown here is derived from an EMBL/GenBank/DDBJ whole genome shotgun (WGS) entry which is preliminary data.</text>
</comment>
<dbReference type="InterPro" id="IPR040241">
    <property type="entry name" value="TRP_Flc/Pkd2-like"/>
</dbReference>
<feature type="compositionally biased region" description="Polar residues" evidence="7">
    <location>
        <begin position="748"/>
        <end position="757"/>
    </location>
</feature>
<dbReference type="GO" id="GO:0016020">
    <property type="term" value="C:membrane"/>
    <property type="evidence" value="ECO:0007669"/>
    <property type="project" value="UniProtKB-SubCell"/>
</dbReference>
<feature type="chain" id="PRO_5019000150" description="ML-like domain-containing protein" evidence="9">
    <location>
        <begin position="27"/>
        <end position="826"/>
    </location>
</feature>
<keyword evidence="3 8" id="KW-0812">Transmembrane</keyword>
<keyword evidence="12" id="KW-1185">Reference proteome</keyword>
<feature type="transmembrane region" description="Helical" evidence="8">
    <location>
        <begin position="530"/>
        <end position="549"/>
    </location>
</feature>
<evidence type="ECO:0000256" key="6">
    <source>
        <dbReference type="ARBA" id="ARBA00023136"/>
    </source>
</evidence>
<dbReference type="InterPro" id="IPR010308">
    <property type="entry name" value="TRP_C"/>
</dbReference>
<dbReference type="GO" id="GO:0055085">
    <property type="term" value="P:transmembrane transport"/>
    <property type="evidence" value="ECO:0007669"/>
    <property type="project" value="TreeGrafter"/>
</dbReference>
<dbReference type="EMBL" id="NHYD01000598">
    <property type="protein sequence ID" value="PPQ93798.1"/>
    <property type="molecule type" value="Genomic_DNA"/>
</dbReference>
<feature type="domain" description="ML-like" evidence="10">
    <location>
        <begin position="29"/>
        <end position="171"/>
    </location>
</feature>
<evidence type="ECO:0000313" key="11">
    <source>
        <dbReference type="EMBL" id="PPQ93798.1"/>
    </source>
</evidence>
<dbReference type="FunCoup" id="A0A409XSU2">
    <property type="interactions" value="16"/>
</dbReference>
<sequence length="826" mass="89885">MSSLLAWPRVFTFIVFLLTLTPYAASQEESIFTSSVTYCNPPETLLIQRFELAYFPGNQSVSFNVSAASVQANVNVSANVLLNVYGMKPVNITLDLCGLLGGALCPLPMYNFTGADSLTLPSSLEVLEKIPGIAYKIPDLEGFAQLTLTEVKTGTVRACVQATLSNGRSAHQPAVEWTTGGVTLAALLVALWQSIVSPESIVPFRFLEIMYLFQTIASSSFLSLNYPSVYRAYALNFGWAMGLLTSGPDSGFQKSINNMRHLTGGKLADAIEGSAVGFVNRKLSPYNSFASELTRRAVFNPYRDLSSNFTVDLSSLSTSLPTSRPSARETIVNGVVQTVTAVSTNILQAGIPIYVNTKHIATANAFMTVFLVSLILFVIAFGVFVIGHGIRFLLERKQVNSRVASLFMKFDYLSFSFSWFLRLGLVAVFPLLIFIFYQWTLKDSWLSVFLSVLTLIAISALIIYPSFLTLRLARHESPSTLYTPDTKSLSRNGPLFAQYRSPRYYFFVPLLIAFVLRAIFISFAKASAEAQLALLLVVELGLVCAHLVLKPAKTKGGDVFGTYLAITRLACTGLMIAFLEKLQVMAIPRVVIGIVVALAWSVAVLVVIGNIAWHTVLSLRSRKRALPSILDSPVGSEGSMLEKGIRGHQNGSTRSNFNEKNTRNGGDGDSGVSLPYAVADGDDIEEISRGRPVNPTPENNGAFDPYLLTSFPISPTTTVTTMEPPSLYSRDSGTITVGSLLPRRWSFSMSQPGSPAGSSFGHGYQTQMSSMSSSPVPPSSPSENSHSGALSRNTSMRAQQQQHQQRHSDIKEEEEGLPTSPTVRPS</sequence>
<name>A0A409XSU2_PSICY</name>
<gene>
    <name evidence="11" type="ORF">CVT25_013507</name>
</gene>
<dbReference type="Pfam" id="PF06011">
    <property type="entry name" value="TRP"/>
    <property type="match status" value="1"/>
</dbReference>
<reference evidence="11 12" key="1">
    <citation type="journal article" date="2018" name="Evol. Lett.">
        <title>Horizontal gene cluster transfer increased hallucinogenic mushroom diversity.</title>
        <authorList>
            <person name="Reynolds H.T."/>
            <person name="Vijayakumar V."/>
            <person name="Gluck-Thaler E."/>
            <person name="Korotkin H.B."/>
            <person name="Matheny P.B."/>
            <person name="Slot J.C."/>
        </authorList>
    </citation>
    <scope>NUCLEOTIDE SEQUENCE [LARGE SCALE GENOMIC DNA]</scope>
    <source>
        <strain evidence="11 12">2631</strain>
    </source>
</reference>
<feature type="transmembrane region" description="Helical" evidence="8">
    <location>
        <begin position="445"/>
        <end position="464"/>
    </location>
</feature>
<comment type="similarity">
    <text evidence="2">Belongs to the transient receptor potential (TRP) ion channel family.</text>
</comment>
<dbReference type="PANTHER" id="PTHR31145:SF2">
    <property type="entry name" value="FLAVIN CARRIER PROTEIN 2"/>
    <property type="match status" value="1"/>
</dbReference>
<dbReference type="OrthoDB" id="2115177at2759"/>
<evidence type="ECO:0000313" key="12">
    <source>
        <dbReference type="Proteomes" id="UP000283269"/>
    </source>
</evidence>
<evidence type="ECO:0000256" key="1">
    <source>
        <dbReference type="ARBA" id="ARBA00004141"/>
    </source>
</evidence>
<evidence type="ECO:0000256" key="3">
    <source>
        <dbReference type="ARBA" id="ARBA00022692"/>
    </source>
</evidence>
<dbReference type="InterPro" id="IPR032800">
    <property type="entry name" value="TRP_N"/>
</dbReference>
<evidence type="ECO:0000256" key="9">
    <source>
        <dbReference type="SAM" id="SignalP"/>
    </source>
</evidence>
<accession>A0A409XSU2</accession>
<dbReference type="Pfam" id="PF14558">
    <property type="entry name" value="TRP_N"/>
    <property type="match status" value="1"/>
</dbReference>
<proteinExistence type="inferred from homology"/>
<feature type="transmembrane region" description="Helical" evidence="8">
    <location>
        <begin position="591"/>
        <end position="613"/>
    </location>
</feature>
<feature type="compositionally biased region" description="Polar residues" evidence="7">
    <location>
        <begin position="788"/>
        <end position="798"/>
    </location>
</feature>
<dbReference type="Proteomes" id="UP000283269">
    <property type="component" value="Unassembled WGS sequence"/>
</dbReference>
<dbReference type="STRING" id="93625.A0A409XSU2"/>
<organism evidence="11 12">
    <name type="scientific">Psilocybe cyanescens</name>
    <dbReference type="NCBI Taxonomy" id="93625"/>
    <lineage>
        <taxon>Eukaryota</taxon>
        <taxon>Fungi</taxon>
        <taxon>Dikarya</taxon>
        <taxon>Basidiomycota</taxon>
        <taxon>Agaricomycotina</taxon>
        <taxon>Agaricomycetes</taxon>
        <taxon>Agaricomycetidae</taxon>
        <taxon>Agaricales</taxon>
        <taxon>Agaricineae</taxon>
        <taxon>Strophariaceae</taxon>
        <taxon>Psilocybe</taxon>
    </lineage>
</organism>
<evidence type="ECO:0000256" key="2">
    <source>
        <dbReference type="ARBA" id="ARBA00010642"/>
    </source>
</evidence>
<keyword evidence="4 9" id="KW-0732">Signal</keyword>
<feature type="region of interest" description="Disordered" evidence="7">
    <location>
        <begin position="637"/>
        <end position="675"/>
    </location>
</feature>
<dbReference type="InParanoid" id="A0A409XSU2"/>
<evidence type="ECO:0000259" key="10">
    <source>
        <dbReference type="SMART" id="SM01320"/>
    </source>
</evidence>
<feature type="region of interest" description="Disordered" evidence="7">
    <location>
        <begin position="748"/>
        <end position="826"/>
    </location>
</feature>
<dbReference type="PANTHER" id="PTHR31145">
    <property type="entry name" value="INTEGRAL MEMBRANE PROTEIN (AFU_ORTHOLOGUE AFUA_7G01610)"/>
    <property type="match status" value="1"/>
</dbReference>
<feature type="transmembrane region" description="Helical" evidence="8">
    <location>
        <begin position="561"/>
        <end position="579"/>
    </location>
</feature>
<evidence type="ECO:0000256" key="5">
    <source>
        <dbReference type="ARBA" id="ARBA00022989"/>
    </source>
</evidence>
<feature type="transmembrane region" description="Helical" evidence="8">
    <location>
        <begin position="365"/>
        <end position="394"/>
    </location>
</feature>
<dbReference type="SMART" id="SM01320">
    <property type="entry name" value="TRP_N"/>
    <property type="match status" value="1"/>
</dbReference>
<feature type="signal peptide" evidence="9">
    <location>
        <begin position="1"/>
        <end position="26"/>
    </location>
</feature>